<organism evidence="2 3">
    <name type="scientific">Agrococcus versicolor</name>
    <dbReference type="NCBI Taxonomy" id="501482"/>
    <lineage>
        <taxon>Bacteria</taxon>
        <taxon>Bacillati</taxon>
        <taxon>Actinomycetota</taxon>
        <taxon>Actinomycetes</taxon>
        <taxon>Micrococcales</taxon>
        <taxon>Microbacteriaceae</taxon>
        <taxon>Agrococcus</taxon>
    </lineage>
</organism>
<evidence type="ECO:0000256" key="1">
    <source>
        <dbReference type="SAM" id="MobiDB-lite"/>
    </source>
</evidence>
<dbReference type="Proteomes" id="UP001501599">
    <property type="component" value="Unassembled WGS sequence"/>
</dbReference>
<keyword evidence="3" id="KW-1185">Reference proteome</keyword>
<feature type="region of interest" description="Disordered" evidence="1">
    <location>
        <begin position="1"/>
        <end position="23"/>
    </location>
</feature>
<accession>A0ABN3AMS7</accession>
<evidence type="ECO:0008006" key="4">
    <source>
        <dbReference type="Google" id="ProtNLM"/>
    </source>
</evidence>
<comment type="caution">
    <text evidence="2">The sequence shown here is derived from an EMBL/GenBank/DDBJ whole genome shotgun (WGS) entry which is preliminary data.</text>
</comment>
<proteinExistence type="predicted"/>
<evidence type="ECO:0000313" key="2">
    <source>
        <dbReference type="EMBL" id="GAA2172486.1"/>
    </source>
</evidence>
<dbReference type="RefSeq" id="WP_344341226.1">
    <property type="nucleotide sequence ID" value="NZ_BAAAQT010000005.1"/>
</dbReference>
<name>A0ABN3AMS7_9MICO</name>
<evidence type="ECO:0000313" key="3">
    <source>
        <dbReference type="Proteomes" id="UP001501599"/>
    </source>
</evidence>
<dbReference type="EMBL" id="BAAAQT010000005">
    <property type="protein sequence ID" value="GAA2172486.1"/>
    <property type="molecule type" value="Genomic_DNA"/>
</dbReference>
<sequence>MSDEPGATSATAPAAPPAGPRRRTPLRRWLPPLAAAVLVVTAWIVIANGAEAAGDEAQQYRYDRASWASRSAEVASSFASIDAIAAAQGLDQARFDDALAPAWSRASPQPCVTDASLVPSAGEVPALPSHPFGFASGAYASAAAVADRDAAAIAAFERLPDVIADAATEVDAVCSTAGSLELLQASAVRTLRDGLALSYLREASTDEIAYAVVEGTGMVTVRCDGVAGCTGIDLEAWGVVIADAWTEDFAWTAQSYADVYATCPASLAEPCAAVAAAHEARADAEQAIADAFRLQDPAAIDAAFQQRTVAWDAAWATAEQAIADAGGDSMEALLAQAWVTALEPVAECAQEAIIRW</sequence>
<reference evidence="2 3" key="1">
    <citation type="journal article" date="2019" name="Int. J. Syst. Evol. Microbiol.">
        <title>The Global Catalogue of Microorganisms (GCM) 10K type strain sequencing project: providing services to taxonomists for standard genome sequencing and annotation.</title>
        <authorList>
            <consortium name="The Broad Institute Genomics Platform"/>
            <consortium name="The Broad Institute Genome Sequencing Center for Infectious Disease"/>
            <person name="Wu L."/>
            <person name="Ma J."/>
        </authorList>
    </citation>
    <scope>NUCLEOTIDE SEQUENCE [LARGE SCALE GENOMIC DNA]</scope>
    <source>
        <strain evidence="2 3">JCM 16026</strain>
    </source>
</reference>
<feature type="compositionally biased region" description="Low complexity" evidence="1">
    <location>
        <begin position="1"/>
        <end position="13"/>
    </location>
</feature>
<protein>
    <recommendedName>
        <fullName evidence="4">DUF1311 domain-containing protein</fullName>
    </recommendedName>
</protein>
<gene>
    <name evidence="2" type="ORF">GCM10009846_10620</name>
</gene>